<dbReference type="KEGG" id="cgh:CGC50_12325"/>
<evidence type="ECO:0000313" key="2">
    <source>
        <dbReference type="Proteomes" id="UP000217250"/>
    </source>
</evidence>
<dbReference type="AlphaFoldDB" id="A0A250FRU5"/>
<dbReference type="OrthoDB" id="1272291at2"/>
<protein>
    <recommendedName>
        <fullName evidence="3">Phage protein, HK97 gp10 family</fullName>
    </recommendedName>
</protein>
<dbReference type="RefSeq" id="WP_095911036.1">
    <property type="nucleotide sequence ID" value="NZ_CP022386.1"/>
</dbReference>
<name>A0A250FRU5_9FLAO</name>
<gene>
    <name evidence="1" type="ORF">CGC50_12325</name>
</gene>
<dbReference type="Proteomes" id="UP000217250">
    <property type="component" value="Chromosome"/>
</dbReference>
<dbReference type="GeneID" id="84809321"/>
<evidence type="ECO:0000313" key="1">
    <source>
        <dbReference type="EMBL" id="ATA87840.1"/>
    </source>
</evidence>
<evidence type="ECO:0008006" key="3">
    <source>
        <dbReference type="Google" id="ProtNLM"/>
    </source>
</evidence>
<dbReference type="EMBL" id="CP022386">
    <property type="protein sequence ID" value="ATA87840.1"/>
    <property type="molecule type" value="Genomic_DNA"/>
</dbReference>
<proteinExistence type="predicted"/>
<sequence>MEREKEIGKKAAILLKGSLQGEVSTRFSGHLSGGKASLQAATAVARMRYSKRADGTKQAYLKGIAIKMPRHGFIQHYGIEASRVRAGGTRTREKPKQTTYFFRAHLYSKGMKDKPFIDEAIEASEAVAYLAEELPKQRGEELLIFIKQQLEKQ</sequence>
<reference evidence="2" key="1">
    <citation type="submission" date="2017-06" db="EMBL/GenBank/DDBJ databases">
        <title>Capnocytophaga spp. assemblies.</title>
        <authorList>
            <person name="Gulvik C.A."/>
        </authorList>
    </citation>
    <scope>NUCLEOTIDE SEQUENCE [LARGE SCALE GENOMIC DNA]</scope>
    <source>
        <strain evidence="2">H1496</strain>
    </source>
</reference>
<organism evidence="1 2">
    <name type="scientific">Capnocytophaga gingivalis</name>
    <dbReference type="NCBI Taxonomy" id="1017"/>
    <lineage>
        <taxon>Bacteria</taxon>
        <taxon>Pseudomonadati</taxon>
        <taxon>Bacteroidota</taxon>
        <taxon>Flavobacteriia</taxon>
        <taxon>Flavobacteriales</taxon>
        <taxon>Flavobacteriaceae</taxon>
        <taxon>Capnocytophaga</taxon>
    </lineage>
</organism>
<accession>A0A250FRU5</accession>